<dbReference type="Pfam" id="PF02463">
    <property type="entry name" value="SMC_N"/>
    <property type="match status" value="1"/>
</dbReference>
<keyword evidence="1" id="KW-0175">Coiled coil</keyword>
<protein>
    <recommendedName>
        <fullName evidence="2">RecF/RecN/SMC N-terminal domain-containing protein</fullName>
    </recommendedName>
</protein>
<comment type="caution">
    <text evidence="3">The sequence shown here is derived from an EMBL/GenBank/DDBJ whole genome shotgun (WGS) entry which is preliminary data.</text>
</comment>
<accession>A0A2H0D2L2</accession>
<dbReference type="AlphaFoldDB" id="A0A2H0D2L2"/>
<proteinExistence type="predicted"/>
<dbReference type="InterPro" id="IPR003395">
    <property type="entry name" value="RecF/RecN/SMC_N"/>
</dbReference>
<name>A0A2H0D2L2_9BACT</name>
<evidence type="ECO:0000313" key="3">
    <source>
        <dbReference type="EMBL" id="PIP75850.1"/>
    </source>
</evidence>
<organism evidence="3 4">
    <name type="scientific">Candidatus Kuenenbacteria bacterium CG22_combo_CG10-13_8_21_14_all_39_9</name>
    <dbReference type="NCBI Taxonomy" id="1974621"/>
    <lineage>
        <taxon>Bacteria</taxon>
        <taxon>Candidatus Kueneniibacteriota</taxon>
    </lineage>
</organism>
<dbReference type="Proteomes" id="UP000230159">
    <property type="component" value="Unassembled WGS sequence"/>
</dbReference>
<feature type="domain" description="RecF/RecN/SMC N-terminal" evidence="2">
    <location>
        <begin position="20"/>
        <end position="750"/>
    </location>
</feature>
<dbReference type="PANTHER" id="PTHR43977">
    <property type="entry name" value="STRUCTURAL MAINTENANCE OF CHROMOSOMES PROTEIN 3"/>
    <property type="match status" value="1"/>
</dbReference>
<gene>
    <name evidence="3" type="ORF">COW86_01405</name>
</gene>
<evidence type="ECO:0000259" key="2">
    <source>
        <dbReference type="Pfam" id="PF02463"/>
    </source>
</evidence>
<dbReference type="EMBL" id="PCTN01000062">
    <property type="protein sequence ID" value="PIP75850.1"/>
    <property type="molecule type" value="Genomic_DNA"/>
</dbReference>
<evidence type="ECO:0000256" key="1">
    <source>
        <dbReference type="SAM" id="Coils"/>
    </source>
</evidence>
<dbReference type="SUPFAM" id="SSF52540">
    <property type="entry name" value="P-loop containing nucleoside triphosphate hydrolases"/>
    <property type="match status" value="1"/>
</dbReference>
<sequence length="765" mass="86682">MSGRQSGLYNINSIVKPLMHLKQLSLSGFKSFAKKTTLQFTQGITAIVGPNGSGKSNLAESIRWVMGEQSIKTLRGKKSEDVIFSGSDKKTRLGLAEVCLELDNSDKQVPIDYSELAITRRIYRSGESDYLINNAKSKLADINLLLTKANFGHRTYSVIGQGMIDNFLIASPAERKKFFEEATGVKQYQIKKQQALNKLEGVWQNLNTLKIKINEMEPGLNLLTRQVKKLKRRQEIETELRQEKLQYYSAYWQEINQNYLSQKSKIDGLNSEKDKIYSHWQSLEKKLSQLTRNSSLNFELNKLRAEEQELLDQKIGFKEELLTLKVKEASRQTSAAIKNISQAELIRVNDKIIQINLSHQKLVSLLGQESNLALLKKEILAINKKIDELLDYLKPFIEPTVIKKDGLGDTGNDIPQRNTEASLSKINRAISSLQDKIKTLQEKDTAERASLWHLQKNFQDAQNKLNEINNQINELRINLARVETKHFDLKNEIQYELSGLENLSLQTLAPLSEQEKIIQHNKINKLKGQLELIGGLDPEIETEYQTLKKRHDFLSDQIDDLSQTSESLKKLALQLDEIIKHRVNKSFTEINRYFQKYFKTLFQGGKAELLLIKEKEKEIENDSGDENGADDHSPVANFFQEKNRTAGFSGIEVSATPPGKRLKSIASLSGGERALTSIALICAIISANPSPFVVLDEVDAALDEANSIRFAEILDSLSQQTQFVVITHNRATMERAKLLYGVTMGDDGVSKLLSIKLDQAKKYNQ</sequence>
<dbReference type="Gene3D" id="3.40.50.300">
    <property type="entry name" value="P-loop containing nucleotide triphosphate hydrolases"/>
    <property type="match status" value="2"/>
</dbReference>
<reference evidence="3 4" key="1">
    <citation type="submission" date="2017-09" db="EMBL/GenBank/DDBJ databases">
        <title>Depth-based differentiation of microbial function through sediment-hosted aquifers and enrichment of novel symbionts in the deep terrestrial subsurface.</title>
        <authorList>
            <person name="Probst A.J."/>
            <person name="Ladd B."/>
            <person name="Jarett J.K."/>
            <person name="Geller-Mcgrath D.E."/>
            <person name="Sieber C.M."/>
            <person name="Emerson J.B."/>
            <person name="Anantharaman K."/>
            <person name="Thomas B.C."/>
            <person name="Malmstrom R."/>
            <person name="Stieglmeier M."/>
            <person name="Klingl A."/>
            <person name="Woyke T."/>
            <person name="Ryan C.M."/>
            <person name="Banfield J.F."/>
        </authorList>
    </citation>
    <scope>NUCLEOTIDE SEQUENCE [LARGE SCALE GENOMIC DNA]</scope>
    <source>
        <strain evidence="3">CG22_combo_CG10-13_8_21_14_all_39_9</strain>
    </source>
</reference>
<dbReference type="InterPro" id="IPR027417">
    <property type="entry name" value="P-loop_NTPase"/>
</dbReference>
<feature type="coiled-coil region" evidence="1">
    <location>
        <begin position="423"/>
        <end position="492"/>
    </location>
</feature>
<evidence type="ECO:0000313" key="4">
    <source>
        <dbReference type="Proteomes" id="UP000230159"/>
    </source>
</evidence>
<feature type="coiled-coil region" evidence="1">
    <location>
        <begin position="293"/>
        <end position="320"/>
    </location>
</feature>